<dbReference type="PANTHER" id="PTHR42839">
    <property type="entry name" value="ISOCHORISMATE SYNTHASE ENTC"/>
    <property type="match status" value="1"/>
</dbReference>
<dbReference type="PANTHER" id="PTHR42839:SF2">
    <property type="entry name" value="ISOCHORISMATE SYNTHASE ENTC"/>
    <property type="match status" value="1"/>
</dbReference>
<evidence type="ECO:0000256" key="4">
    <source>
        <dbReference type="ARBA" id="ARBA00023235"/>
    </source>
</evidence>
<dbReference type="Proteomes" id="UP000886100">
    <property type="component" value="Unassembled WGS sequence"/>
</dbReference>
<evidence type="ECO:0000256" key="2">
    <source>
        <dbReference type="ARBA" id="ARBA00005297"/>
    </source>
</evidence>
<dbReference type="Pfam" id="PF00425">
    <property type="entry name" value="Chorismate_bind"/>
    <property type="match status" value="1"/>
</dbReference>
<evidence type="ECO:0000259" key="6">
    <source>
        <dbReference type="Pfam" id="PF00425"/>
    </source>
</evidence>
<dbReference type="AlphaFoldDB" id="A0A7C5N3C0"/>
<comment type="caution">
    <text evidence="7">The sequence shown here is derived from an EMBL/GenBank/DDBJ whole genome shotgun (WGS) entry which is preliminary data.</text>
</comment>
<dbReference type="InterPro" id="IPR004561">
    <property type="entry name" value="IsoChor_synthase"/>
</dbReference>
<evidence type="ECO:0000256" key="5">
    <source>
        <dbReference type="ARBA" id="ARBA00041564"/>
    </source>
</evidence>
<dbReference type="InterPro" id="IPR015890">
    <property type="entry name" value="Chorismate_C"/>
</dbReference>
<name>A0A7C5N3C0_9GAMM</name>
<dbReference type="EC" id="5.4.4.2" evidence="3"/>
<sequence length="340" mass="37293">AFDPGEEPEGPWRGFPNLAWVVPSLLLEWRKGHCTLTFSHDCAQEAPPEQVVSHWITQLRQLLGADEDRGPERPLQLQARQEVPDAARWIGSVEAAVAAIRRRERLRKVVLSRTLELRFQAPPDSGALFERLAEDFPGCVTLGARFGGSTLVAATPERLLALEGGEVCSDAIAGTVPGSATIADEGMRRHEHQPVVEAIRAALADWCEEVEAEARPRSLQLHELSHLATPVRARLREGADLFSLLAALHPTPAVGGVPLDEAMAWIRTHEGHRRGWYTGAFGWMGDAERAELSVVLRCGLLEASRLTLFAGAGITEVSVPATEFEETGLKFQVLLDRLLR</sequence>
<evidence type="ECO:0000256" key="3">
    <source>
        <dbReference type="ARBA" id="ARBA00012824"/>
    </source>
</evidence>
<evidence type="ECO:0000313" key="7">
    <source>
        <dbReference type="EMBL" id="HHH13643.1"/>
    </source>
</evidence>
<feature type="domain" description="Chorismate-utilising enzyme C-terminal" evidence="6">
    <location>
        <begin position="87"/>
        <end position="330"/>
    </location>
</feature>
<dbReference type="NCBIfam" id="TIGR00543">
    <property type="entry name" value="isochor_syn"/>
    <property type="match status" value="1"/>
</dbReference>
<dbReference type="Gene3D" id="3.60.120.10">
    <property type="entry name" value="Anthranilate synthase"/>
    <property type="match status" value="1"/>
</dbReference>
<proteinExistence type="inferred from homology"/>
<dbReference type="GO" id="GO:0008909">
    <property type="term" value="F:isochorismate synthase activity"/>
    <property type="evidence" value="ECO:0007669"/>
    <property type="project" value="UniProtKB-EC"/>
</dbReference>
<dbReference type="EMBL" id="DROM01000322">
    <property type="protein sequence ID" value="HHH13643.1"/>
    <property type="molecule type" value="Genomic_DNA"/>
</dbReference>
<dbReference type="InterPro" id="IPR005801">
    <property type="entry name" value="ADC_synthase"/>
</dbReference>
<reference evidence="7" key="1">
    <citation type="journal article" date="2020" name="mSystems">
        <title>Genome- and Community-Level Interaction Insights into Carbon Utilization and Element Cycling Functions of Hydrothermarchaeota in Hydrothermal Sediment.</title>
        <authorList>
            <person name="Zhou Z."/>
            <person name="Liu Y."/>
            <person name="Xu W."/>
            <person name="Pan J."/>
            <person name="Luo Z.H."/>
            <person name="Li M."/>
        </authorList>
    </citation>
    <scope>NUCLEOTIDE SEQUENCE [LARGE SCALE GENOMIC DNA]</scope>
    <source>
        <strain evidence="7">HyVt-535</strain>
    </source>
</reference>
<protein>
    <recommendedName>
        <fullName evidence="3">isochorismate synthase</fullName>
        <ecNumber evidence="3">5.4.4.2</ecNumber>
    </recommendedName>
    <alternativeName>
        <fullName evidence="5">Isochorismate mutase</fullName>
    </alternativeName>
</protein>
<accession>A0A7C5N3C0</accession>
<evidence type="ECO:0000256" key="1">
    <source>
        <dbReference type="ARBA" id="ARBA00000799"/>
    </source>
</evidence>
<dbReference type="SUPFAM" id="SSF56322">
    <property type="entry name" value="ADC synthase"/>
    <property type="match status" value="1"/>
</dbReference>
<comment type="catalytic activity">
    <reaction evidence="1">
        <text>chorismate = isochorismate</text>
        <dbReference type="Rhea" id="RHEA:18985"/>
        <dbReference type="ChEBI" id="CHEBI:29748"/>
        <dbReference type="ChEBI" id="CHEBI:29780"/>
        <dbReference type="EC" id="5.4.4.2"/>
    </reaction>
</comment>
<gene>
    <name evidence="7" type="ORF">ENJ98_05350</name>
</gene>
<feature type="non-terminal residue" evidence="7">
    <location>
        <position position="1"/>
    </location>
</feature>
<keyword evidence="4 7" id="KW-0413">Isomerase</keyword>
<organism evidence="7">
    <name type="scientific">Thiolapillus brandeum</name>
    <dbReference type="NCBI Taxonomy" id="1076588"/>
    <lineage>
        <taxon>Bacteria</taxon>
        <taxon>Pseudomonadati</taxon>
        <taxon>Pseudomonadota</taxon>
        <taxon>Gammaproteobacteria</taxon>
        <taxon>Chromatiales</taxon>
        <taxon>Sedimenticolaceae</taxon>
        <taxon>Thiolapillus</taxon>
    </lineage>
</organism>
<comment type="similarity">
    <text evidence="2">Belongs to the isochorismate synthase family.</text>
</comment>